<dbReference type="FunFam" id="2.60.200.20:FF:000005">
    <property type="entry name" value="Kinesin family member 16B"/>
    <property type="match status" value="1"/>
</dbReference>
<dbReference type="EMBL" id="JANEYG010000001">
    <property type="protein sequence ID" value="KAJ8925878.1"/>
    <property type="molecule type" value="Genomic_DNA"/>
</dbReference>
<dbReference type="Proteomes" id="UP001159042">
    <property type="component" value="Unassembled WGS sequence"/>
</dbReference>
<feature type="coiled-coil region" evidence="6">
    <location>
        <begin position="248"/>
        <end position="360"/>
    </location>
</feature>
<dbReference type="PANTHER" id="PTHR47117">
    <property type="entry name" value="STAR-RELATED LIPID TRANSFER PROTEIN 9"/>
    <property type="match status" value="1"/>
</dbReference>
<dbReference type="PROSITE" id="PS50195">
    <property type="entry name" value="PX"/>
    <property type="match status" value="1"/>
</dbReference>
<comment type="caution">
    <text evidence="5">Lacks conserved residue(s) required for the propagation of feature annotation.</text>
</comment>
<evidence type="ECO:0000259" key="9">
    <source>
        <dbReference type="PROSITE" id="PS50195"/>
    </source>
</evidence>
<sequence>MIAAISPADCNYAETLSTLRYANRAKNIINQPTVNEDPNVTLIRELRAEISKLRALMFCEQRSDMLAQLHEKEAREKELTEEWAGKWREAQAILREQRALGLRKDGPGVVLDCDNPHLVAINDDPLSTGVKLYHLKEGKITFGTEDAEVKQDIELKGVGIEPEHCTITFENGVATLEPHPGAHVMLNNVLLETPARLSQGCIIFLGKSHVFRFNDPAEAAELRKGEKTYNLSRLSLLSWSSPDLAVSMENLQLSVDEDKNEMEVQRLNLEKDKVQFEREQEAFEKRQEAFEKRRRTLEEAQAKLEAEKQVMKTEHAEQTRQLQEDWQNLTTQQRSREMELQKRENELIIEREELERKRRTILGDISQECETLQSVRAEFVKQFRNACQLVTANANDIIFPNPQAKRLFQELVSKSETTALTDNETDSLVNILNNVKGSSIIQDLINQHRKELAELQVELNKRVQALCERQKSVELLDRKIIDLVDEQKGLRTEESADDQLENLRESLSKRTEDELKKIEQRKQGYVRSLIENRCYDSYPVFSLTLNLPKVNSVQSPGSIEKGTLSSDTYHTAPSSCSPILNNGNKLDYLMSDSGVELRPSSMPQEESDLSSNEDKVVVSDSQSTSSVENHSPVIKKNKKRETELLLRRLAQKITQQKQLIVNNLDNQSSKVQIDSQIAVLQELQRQYMSLKYGCTSSLSPTTEHPLQDNDSPSPIRPLHTGSMSALYSPSLHNPRLSSYNQSLYRSMPSITTDTDCDSIVSITSYCLRGAGRKTHYEYEVRIYTVDDRWCILRRYSRFRDLHIAMKARYREKVSSIPFPSKILFSNTESVAQSRKRQLEMYLRRLIEICRSDPMCPLAYGGPITKTALINFSPFFRRGLFENGKHGTS</sequence>
<dbReference type="PANTHER" id="PTHR47117:SF6">
    <property type="entry name" value="KINESIN-LIKE PROTEIN KIF16B"/>
    <property type="match status" value="1"/>
</dbReference>
<feature type="compositionally biased region" description="Low complexity" evidence="7">
    <location>
        <begin position="618"/>
        <end position="627"/>
    </location>
</feature>
<comment type="similarity">
    <text evidence="5">Belongs to the TRAFAC class myosin-kinesin ATPase superfamily. Kinesin family.</text>
</comment>
<dbReference type="SUPFAM" id="SSF64268">
    <property type="entry name" value="PX domain"/>
    <property type="match status" value="1"/>
</dbReference>
<evidence type="ECO:0000256" key="6">
    <source>
        <dbReference type="SAM" id="Coils"/>
    </source>
</evidence>
<keyword evidence="3 6" id="KW-0175">Coiled coil</keyword>
<keyword evidence="2" id="KW-0067">ATP-binding</keyword>
<keyword evidence="11" id="KW-1185">Reference proteome</keyword>
<dbReference type="AlphaFoldDB" id="A0AAV8WHP1"/>
<protein>
    <recommendedName>
        <fullName evidence="12">Kinesin-like protein KIF16B</fullName>
    </recommendedName>
</protein>
<dbReference type="InterPro" id="IPR001683">
    <property type="entry name" value="PX_dom"/>
</dbReference>
<dbReference type="GO" id="GO:0008017">
    <property type="term" value="F:microtubule binding"/>
    <property type="evidence" value="ECO:0007669"/>
    <property type="project" value="InterPro"/>
</dbReference>
<evidence type="ECO:0000256" key="3">
    <source>
        <dbReference type="ARBA" id="ARBA00023054"/>
    </source>
</evidence>
<keyword evidence="1" id="KW-0547">Nucleotide-binding</keyword>
<evidence type="ECO:0000256" key="7">
    <source>
        <dbReference type="SAM" id="MobiDB-lite"/>
    </source>
</evidence>
<dbReference type="CDD" id="cd22708">
    <property type="entry name" value="FHA_KIF16"/>
    <property type="match status" value="1"/>
</dbReference>
<dbReference type="InterPro" id="IPR008984">
    <property type="entry name" value="SMAD_FHA_dom_sf"/>
</dbReference>
<dbReference type="InterPro" id="IPR027417">
    <property type="entry name" value="P-loop_NTPase"/>
</dbReference>
<dbReference type="InterPro" id="IPR001752">
    <property type="entry name" value="Kinesin_motor_dom"/>
</dbReference>
<dbReference type="GO" id="GO:0003777">
    <property type="term" value="F:microtubule motor activity"/>
    <property type="evidence" value="ECO:0007669"/>
    <property type="project" value="InterPro"/>
</dbReference>
<dbReference type="FunFam" id="3.30.1520.10:FF:000044">
    <property type="entry name" value="Kinesin-like protein KIF16B"/>
    <property type="match status" value="1"/>
</dbReference>
<dbReference type="Pfam" id="PF00498">
    <property type="entry name" value="FHA"/>
    <property type="match status" value="1"/>
</dbReference>
<keyword evidence="4" id="KW-0505">Motor protein</keyword>
<dbReference type="InterPro" id="IPR036961">
    <property type="entry name" value="Kinesin_motor_dom_sf"/>
</dbReference>
<dbReference type="SUPFAM" id="SSF52540">
    <property type="entry name" value="P-loop containing nucleoside triphosphate hydrolases"/>
    <property type="match status" value="1"/>
</dbReference>
<reference evidence="10 11" key="1">
    <citation type="journal article" date="2023" name="Insect Mol. Biol.">
        <title>Genome sequencing provides insights into the evolution of gene families encoding plant cell wall-degrading enzymes in longhorned beetles.</title>
        <authorList>
            <person name="Shin N.R."/>
            <person name="Okamura Y."/>
            <person name="Kirsch R."/>
            <person name="Pauchet Y."/>
        </authorList>
    </citation>
    <scope>NUCLEOTIDE SEQUENCE [LARGE SCALE GENOMIC DNA]</scope>
    <source>
        <strain evidence="10">EAD_L_NR</strain>
    </source>
</reference>
<feature type="domain" description="PX" evidence="9">
    <location>
        <begin position="756"/>
        <end position="888"/>
    </location>
</feature>
<dbReference type="InterPro" id="IPR036871">
    <property type="entry name" value="PX_dom_sf"/>
</dbReference>
<dbReference type="InterPro" id="IPR000253">
    <property type="entry name" value="FHA_dom"/>
</dbReference>
<proteinExistence type="inferred from homology"/>
<evidence type="ECO:0000259" key="8">
    <source>
        <dbReference type="PROSITE" id="PS50067"/>
    </source>
</evidence>
<accession>A0AAV8WHP1</accession>
<dbReference type="GO" id="GO:0007018">
    <property type="term" value="P:microtubule-based movement"/>
    <property type="evidence" value="ECO:0007669"/>
    <property type="project" value="InterPro"/>
</dbReference>
<dbReference type="Pfam" id="PF00787">
    <property type="entry name" value="PX"/>
    <property type="match status" value="1"/>
</dbReference>
<dbReference type="GO" id="GO:0035091">
    <property type="term" value="F:phosphatidylinositol binding"/>
    <property type="evidence" value="ECO:0007669"/>
    <property type="project" value="InterPro"/>
</dbReference>
<dbReference type="GO" id="GO:0005524">
    <property type="term" value="F:ATP binding"/>
    <property type="evidence" value="ECO:0007669"/>
    <property type="project" value="UniProtKB-KW"/>
</dbReference>
<dbReference type="Gene3D" id="2.60.200.20">
    <property type="match status" value="1"/>
</dbReference>
<evidence type="ECO:0000313" key="11">
    <source>
        <dbReference type="Proteomes" id="UP001159042"/>
    </source>
</evidence>
<evidence type="ECO:0000313" key="10">
    <source>
        <dbReference type="EMBL" id="KAJ8925878.1"/>
    </source>
</evidence>
<comment type="caution">
    <text evidence="10">The sequence shown here is derived from an EMBL/GenBank/DDBJ whole genome shotgun (WGS) entry which is preliminary data.</text>
</comment>
<evidence type="ECO:0000256" key="4">
    <source>
        <dbReference type="ARBA" id="ARBA00023175"/>
    </source>
</evidence>
<evidence type="ECO:0000256" key="5">
    <source>
        <dbReference type="PROSITE-ProRule" id="PRU00283"/>
    </source>
</evidence>
<organism evidence="10 11">
    <name type="scientific">Exocentrus adspersus</name>
    <dbReference type="NCBI Taxonomy" id="1586481"/>
    <lineage>
        <taxon>Eukaryota</taxon>
        <taxon>Metazoa</taxon>
        <taxon>Ecdysozoa</taxon>
        <taxon>Arthropoda</taxon>
        <taxon>Hexapoda</taxon>
        <taxon>Insecta</taxon>
        <taxon>Pterygota</taxon>
        <taxon>Neoptera</taxon>
        <taxon>Endopterygota</taxon>
        <taxon>Coleoptera</taxon>
        <taxon>Polyphaga</taxon>
        <taxon>Cucujiformia</taxon>
        <taxon>Chrysomeloidea</taxon>
        <taxon>Cerambycidae</taxon>
        <taxon>Lamiinae</taxon>
        <taxon>Acanthocinini</taxon>
        <taxon>Exocentrus</taxon>
    </lineage>
</organism>
<dbReference type="Gene3D" id="3.40.850.10">
    <property type="entry name" value="Kinesin motor domain"/>
    <property type="match status" value="1"/>
</dbReference>
<feature type="domain" description="Kinesin motor" evidence="8">
    <location>
        <begin position="1"/>
        <end position="28"/>
    </location>
</feature>
<dbReference type="Gene3D" id="3.30.1520.10">
    <property type="entry name" value="Phox-like domain"/>
    <property type="match status" value="1"/>
</dbReference>
<evidence type="ECO:0000256" key="2">
    <source>
        <dbReference type="ARBA" id="ARBA00022840"/>
    </source>
</evidence>
<name>A0AAV8WHP1_9CUCU</name>
<dbReference type="SUPFAM" id="SSF49879">
    <property type="entry name" value="SMAD/FHA domain"/>
    <property type="match status" value="1"/>
</dbReference>
<gene>
    <name evidence="10" type="ORF">NQ315_009730</name>
</gene>
<feature type="region of interest" description="Disordered" evidence="7">
    <location>
        <begin position="595"/>
        <end position="639"/>
    </location>
</feature>
<dbReference type="PROSITE" id="PS50067">
    <property type="entry name" value="KINESIN_MOTOR_2"/>
    <property type="match status" value="1"/>
</dbReference>
<evidence type="ECO:0008006" key="12">
    <source>
        <dbReference type="Google" id="ProtNLM"/>
    </source>
</evidence>
<evidence type="ECO:0000256" key="1">
    <source>
        <dbReference type="ARBA" id="ARBA00022741"/>
    </source>
</evidence>